<evidence type="ECO:0000313" key="4">
    <source>
        <dbReference type="Proteomes" id="UP000286075"/>
    </source>
</evidence>
<reference evidence="1 4" key="3">
    <citation type="submission" date="2018-08" db="EMBL/GenBank/DDBJ databases">
        <title>A genome reference for cultivated species of the human gut microbiota.</title>
        <authorList>
            <person name="Zou Y."/>
            <person name="Xue W."/>
            <person name="Luo G."/>
        </authorList>
    </citation>
    <scope>NUCLEOTIDE SEQUENCE [LARGE SCALE GENOMIC DNA]</scope>
    <source>
        <strain evidence="1 4">OF03-9BH</strain>
    </source>
</reference>
<dbReference type="Proteomes" id="UP000286075">
    <property type="component" value="Unassembled WGS sequence"/>
</dbReference>
<gene>
    <name evidence="1" type="ORF">DXA68_19505</name>
    <name evidence="2" type="ORF">SAMN05444350_101300</name>
</gene>
<evidence type="ECO:0000313" key="1">
    <source>
        <dbReference type="EMBL" id="RGX76620.1"/>
    </source>
</evidence>
<dbReference type="RefSeq" id="WP_025833189.1">
    <property type="nucleotide sequence ID" value="NZ_CABMFG010000042.1"/>
</dbReference>
<name>A0A1M6AKE4_9BACE</name>
<proteinExistence type="predicted"/>
<dbReference type="PROSITE" id="PS51257">
    <property type="entry name" value="PROKAR_LIPOPROTEIN"/>
    <property type="match status" value="1"/>
</dbReference>
<keyword evidence="3" id="KW-1185">Reference proteome</keyword>
<reference evidence="2" key="2">
    <citation type="submission" date="2016-11" db="EMBL/GenBank/DDBJ databases">
        <authorList>
            <person name="Jaros S."/>
            <person name="Januszkiewicz K."/>
            <person name="Wedrychowicz H."/>
        </authorList>
    </citation>
    <scope>NUCLEOTIDE SEQUENCE [LARGE SCALE GENOMIC DNA]</scope>
    <source>
        <strain evidence="2">DSM 26884</strain>
    </source>
</reference>
<dbReference type="Gene3D" id="2.180.10.10">
    <property type="entry name" value="RHS repeat-associated core"/>
    <property type="match status" value="1"/>
</dbReference>
<dbReference type="EMBL" id="QSCF01000042">
    <property type="protein sequence ID" value="RGX76620.1"/>
    <property type="molecule type" value="Genomic_DNA"/>
</dbReference>
<accession>A0A1M6AKE4</accession>
<evidence type="ECO:0000313" key="2">
    <source>
        <dbReference type="EMBL" id="SHI36960.1"/>
    </source>
</evidence>
<protein>
    <submittedName>
        <fullName evidence="2">YD repeat-containing protein</fullName>
    </submittedName>
</protein>
<dbReference type="EMBL" id="FQZN01000001">
    <property type="protein sequence ID" value="SHI36960.1"/>
    <property type="molecule type" value="Genomic_DNA"/>
</dbReference>
<sequence length="332" mass="37966">MKKIGLIAFCGIVLLSACGGGVVKKEKKCDREEMGLVGKVKSLKAISGLGEGTLYVFNEAGYLLSESHVEEGMDMDTEEKLLVEYTYGEDGKLLSVSRYSNMDGSLETKEVYDGNGNMTALEKYNNAYDNGKRVSKLYSTNHFIYNEKGLLTKSYMNDDEKNATEYKCDAAGNILEQTDYFMGKVSRILRFGYKYDGRGNITEECQYAPEIPGNKKPDTGKEKEKKEYKYDKNDFMLEQVQSSYTHDGKKHYLKQERVFKYTPDDHQNPVEVISSVCTYPEPQAQNQEKRYADGTPVTMEYTYDEQGNWIDRKRVQGEQVTYDSRTIAYFEN</sequence>
<dbReference type="AlphaFoldDB" id="A0A1M6AKE4"/>
<dbReference type="OrthoDB" id="1081184at2"/>
<evidence type="ECO:0000313" key="3">
    <source>
        <dbReference type="Proteomes" id="UP000184192"/>
    </source>
</evidence>
<reference evidence="3" key="1">
    <citation type="submission" date="2016-11" db="EMBL/GenBank/DDBJ databases">
        <authorList>
            <person name="Varghese N."/>
            <person name="Submissions S."/>
        </authorList>
    </citation>
    <scope>NUCLEOTIDE SEQUENCE [LARGE SCALE GENOMIC DNA]</scope>
    <source>
        <strain evidence="3">DSM 26884</strain>
    </source>
</reference>
<dbReference type="GeneID" id="92710540"/>
<dbReference type="Proteomes" id="UP000184192">
    <property type="component" value="Unassembled WGS sequence"/>
</dbReference>
<organism evidence="2 3">
    <name type="scientific">Bacteroides stercorirosoris</name>
    <dbReference type="NCBI Taxonomy" id="871324"/>
    <lineage>
        <taxon>Bacteria</taxon>
        <taxon>Pseudomonadati</taxon>
        <taxon>Bacteroidota</taxon>
        <taxon>Bacteroidia</taxon>
        <taxon>Bacteroidales</taxon>
        <taxon>Bacteroidaceae</taxon>
        <taxon>Bacteroides</taxon>
    </lineage>
</organism>